<evidence type="ECO:0000313" key="2">
    <source>
        <dbReference type="Proteomes" id="UP001610728"/>
    </source>
</evidence>
<proteinExistence type="predicted"/>
<reference evidence="1 2" key="1">
    <citation type="submission" date="2020-05" db="EMBL/GenBank/DDBJ databases">
        <title>Ceratocystis lukuohia genome.</title>
        <authorList>
            <person name="Harrington T.C."/>
            <person name="Kim K."/>
            <person name="Mayers C.G."/>
        </authorList>
    </citation>
    <scope>NUCLEOTIDE SEQUENCE [LARGE SCALE GENOMIC DNA]</scope>
    <source>
        <strain evidence="1 2">C4212</strain>
    </source>
</reference>
<keyword evidence="2" id="KW-1185">Reference proteome</keyword>
<dbReference type="EMBL" id="JABSNW010000001">
    <property type="protein sequence ID" value="KAL2891794.1"/>
    <property type="molecule type" value="Genomic_DNA"/>
</dbReference>
<organism evidence="1 2">
    <name type="scientific">Ceratocystis lukuohia</name>
    <dbReference type="NCBI Taxonomy" id="2019550"/>
    <lineage>
        <taxon>Eukaryota</taxon>
        <taxon>Fungi</taxon>
        <taxon>Dikarya</taxon>
        <taxon>Ascomycota</taxon>
        <taxon>Pezizomycotina</taxon>
        <taxon>Sordariomycetes</taxon>
        <taxon>Hypocreomycetidae</taxon>
        <taxon>Microascales</taxon>
        <taxon>Ceratocystidaceae</taxon>
        <taxon>Ceratocystis</taxon>
    </lineage>
</organism>
<dbReference type="GeneID" id="98115398"/>
<gene>
    <name evidence="1" type="ORF">HOO65_011152</name>
</gene>
<name>A0ABR4MU53_9PEZI</name>
<sequence>MAARNGLFDRPKIVYHIWNKSAKATPAINDFFREAYSQVGFQYIQIQFEGGSLLKLVFNLIFGTKGTAGIIFQEPAPIDEFTKITQRDFAYMTHREIDFYSLYFGNLVFCPSAKYTRFVNAIVPTWKINFEKRRNVYDFATKPELYPNKAWTLYDTRCRAIWRAMVNKASPSAYAGRIIVIFCGEGQHRAGILRPVVYTLFSLRIAKIITIGFEFDSPLRTANGFEIHTRRLNEVREFWNLIDSEAPENPLVYMFFKESVLLGYQGAFIGQVNKRKTSPRPLFFHMYETQPRDANKYFSGPILPSYEEKSREDTWAPEIHAHVVAESFTTVTRLNISVDLVKRELFKAPIGYLSYG</sequence>
<dbReference type="Proteomes" id="UP001610728">
    <property type="component" value="Unassembled WGS sequence"/>
</dbReference>
<evidence type="ECO:0000313" key="1">
    <source>
        <dbReference type="EMBL" id="KAL2891794.1"/>
    </source>
</evidence>
<accession>A0ABR4MU53</accession>
<comment type="caution">
    <text evidence="1">The sequence shown here is derived from an EMBL/GenBank/DDBJ whole genome shotgun (WGS) entry which is preliminary data.</text>
</comment>
<dbReference type="RefSeq" id="XP_070862974.1">
    <property type="nucleotide sequence ID" value="XM_070999893.1"/>
</dbReference>
<protein>
    <submittedName>
        <fullName evidence="1">Uncharacterized protein</fullName>
    </submittedName>
</protein>